<protein>
    <submittedName>
        <fullName evidence="1">Uncharacterized protein</fullName>
    </submittedName>
</protein>
<accession>A0ABV2SBA6</accession>
<organism evidence="1 2">
    <name type="scientific">Endozoicomonas lisbonensis</name>
    <dbReference type="NCBI Taxonomy" id="3120522"/>
    <lineage>
        <taxon>Bacteria</taxon>
        <taxon>Pseudomonadati</taxon>
        <taxon>Pseudomonadota</taxon>
        <taxon>Gammaproteobacteria</taxon>
        <taxon>Oceanospirillales</taxon>
        <taxon>Endozoicomonadaceae</taxon>
        <taxon>Endozoicomonas</taxon>
    </lineage>
</organism>
<proteinExistence type="predicted"/>
<comment type="caution">
    <text evidence="1">The sequence shown here is derived from an EMBL/GenBank/DDBJ whole genome shotgun (WGS) entry which is preliminary data.</text>
</comment>
<gene>
    <name evidence="1" type="ORF">V5J35_000250</name>
</gene>
<dbReference type="EMBL" id="JBEWTB010000002">
    <property type="protein sequence ID" value="MET4755058.1"/>
    <property type="molecule type" value="Genomic_DNA"/>
</dbReference>
<dbReference type="RefSeq" id="WP_354009520.1">
    <property type="nucleotide sequence ID" value="NZ_JBEWTA010000001.1"/>
</dbReference>
<evidence type="ECO:0000313" key="2">
    <source>
        <dbReference type="Proteomes" id="UP001549366"/>
    </source>
</evidence>
<name>A0ABV2SBA6_9GAMM</name>
<keyword evidence="2" id="KW-1185">Reference proteome</keyword>
<reference evidence="1 2" key="1">
    <citation type="submission" date="2024-06" db="EMBL/GenBank/DDBJ databases">
        <title>Genomic Encyclopedia of Type Strains, Phase V (KMG-V): Genome sequencing to study the core and pangenomes of soil and plant-associated prokaryotes.</title>
        <authorList>
            <person name="Whitman W."/>
        </authorList>
    </citation>
    <scope>NUCLEOTIDE SEQUENCE [LARGE SCALE GENOMIC DNA]</scope>
    <source>
        <strain evidence="1 2">NE40</strain>
    </source>
</reference>
<dbReference type="Proteomes" id="UP001549366">
    <property type="component" value="Unassembled WGS sequence"/>
</dbReference>
<evidence type="ECO:0000313" key="1">
    <source>
        <dbReference type="EMBL" id="MET4755058.1"/>
    </source>
</evidence>
<sequence length="277" mass="31485">MWNPAFYPTAKISIVLRTLTFLILIAFSLNAEKALAQTLHLKKRVSNEAYPYSIRKANNGFLELRGNHTVPDGQDIKIESDSDFALCFTPKYFQGEQLATHSMRYAFNMTLNGTTCYSINHESQTKIIDYHNDIATNSKKNYLHLCQKFKPSCGMLNNVFSNLSKSKSLSLDKIINKKMVDFFPELIPLLNECIAKHFHCTLFDYFCGYDEFTHGDWTVREFLGRVWGILIDSESSSEKEHCHQYSSGLHCSIAGCGVSEGDKCGANNEILYLKSPK</sequence>